<gene>
    <name evidence="6" type="ORF">H8730_04540</name>
</gene>
<evidence type="ECO:0000256" key="2">
    <source>
        <dbReference type="ARBA" id="ARBA00022723"/>
    </source>
</evidence>
<proteinExistence type="inferred from homology"/>
<comment type="cofactor">
    <cofactor evidence="1">
        <name>Zn(2+)</name>
        <dbReference type="ChEBI" id="CHEBI:29105"/>
    </cofactor>
</comment>
<keyword evidence="3" id="KW-0378">Hydrolase</keyword>
<name>A0A926DS73_9FIRM</name>
<dbReference type="SUPFAM" id="SSF102215">
    <property type="entry name" value="Creatininase"/>
    <property type="match status" value="1"/>
</dbReference>
<dbReference type="EMBL" id="JACRSQ010000004">
    <property type="protein sequence ID" value="MBC8542814.1"/>
    <property type="molecule type" value="Genomic_DNA"/>
</dbReference>
<keyword evidence="7" id="KW-1185">Reference proteome</keyword>
<evidence type="ECO:0000256" key="5">
    <source>
        <dbReference type="ARBA" id="ARBA00024029"/>
    </source>
</evidence>
<dbReference type="InterPro" id="IPR003785">
    <property type="entry name" value="Creatininase/forma_Hydrolase"/>
</dbReference>
<dbReference type="Pfam" id="PF02633">
    <property type="entry name" value="Creatininase"/>
    <property type="match status" value="1"/>
</dbReference>
<comment type="similarity">
    <text evidence="5">Belongs to the creatininase superfamily.</text>
</comment>
<dbReference type="PANTHER" id="PTHR35005:SF1">
    <property type="entry name" value="2-AMINO-5-FORMYLAMINO-6-RIBOSYLAMINOPYRIMIDIN-4(3H)-ONE 5'-MONOPHOSPHATE DEFORMYLASE"/>
    <property type="match status" value="1"/>
</dbReference>
<dbReference type="Gene3D" id="3.40.50.10310">
    <property type="entry name" value="Creatininase"/>
    <property type="match status" value="1"/>
</dbReference>
<comment type="caution">
    <text evidence="6">The sequence shown here is derived from an EMBL/GenBank/DDBJ whole genome shotgun (WGS) entry which is preliminary data.</text>
</comment>
<dbReference type="Proteomes" id="UP000657006">
    <property type="component" value="Unassembled WGS sequence"/>
</dbReference>
<dbReference type="GO" id="GO:0046872">
    <property type="term" value="F:metal ion binding"/>
    <property type="evidence" value="ECO:0007669"/>
    <property type="project" value="UniProtKB-KW"/>
</dbReference>
<evidence type="ECO:0000313" key="7">
    <source>
        <dbReference type="Proteomes" id="UP000657006"/>
    </source>
</evidence>
<evidence type="ECO:0000256" key="4">
    <source>
        <dbReference type="ARBA" id="ARBA00022833"/>
    </source>
</evidence>
<accession>A0A926DS73</accession>
<protein>
    <submittedName>
        <fullName evidence="6">Creatininase family protein</fullName>
    </submittedName>
</protein>
<organism evidence="6 7">
    <name type="scientific">Bianquea renquensis</name>
    <dbReference type="NCBI Taxonomy" id="2763661"/>
    <lineage>
        <taxon>Bacteria</taxon>
        <taxon>Bacillati</taxon>
        <taxon>Bacillota</taxon>
        <taxon>Clostridia</taxon>
        <taxon>Eubacteriales</taxon>
        <taxon>Bianqueaceae</taxon>
        <taxon>Bianquea</taxon>
    </lineage>
</organism>
<evidence type="ECO:0000256" key="3">
    <source>
        <dbReference type="ARBA" id="ARBA00022801"/>
    </source>
</evidence>
<dbReference type="AlphaFoldDB" id="A0A926DS73"/>
<dbReference type="PANTHER" id="PTHR35005">
    <property type="entry name" value="3-DEHYDRO-SCYLLO-INOSOSE HYDROLASE"/>
    <property type="match status" value="1"/>
</dbReference>
<keyword evidence="2" id="KW-0479">Metal-binding</keyword>
<dbReference type="RefSeq" id="WP_177720447.1">
    <property type="nucleotide sequence ID" value="NZ_JACRSQ010000004.1"/>
</dbReference>
<evidence type="ECO:0000313" key="6">
    <source>
        <dbReference type="EMBL" id="MBC8542814.1"/>
    </source>
</evidence>
<dbReference type="GO" id="GO:0016811">
    <property type="term" value="F:hydrolase activity, acting on carbon-nitrogen (but not peptide) bonds, in linear amides"/>
    <property type="evidence" value="ECO:0007669"/>
    <property type="project" value="TreeGrafter"/>
</dbReference>
<evidence type="ECO:0000256" key="1">
    <source>
        <dbReference type="ARBA" id="ARBA00001947"/>
    </source>
</evidence>
<sequence length="249" mass="28068">MELVFMRPEELRDAVSRNLPLLWPVGAMEYHGEHMPLGTDTLIAYGLCRRIAEKTEAVIGPPIPFTPTMNWASGIADGDVDFSADALYPYIRESMGHFLKMGFQRIYAIVGHQGSDGLPAVLLKHAFRDLLCEFTRPLGPGWSVLPEEKMPVSDVFSAVKVCDYDQFCDYSSIDRDEKMPVGHGGRGETQLIMMLYEGLVKMEALDRQPCPAPFWLDDVEQADKEDGGFWVDFCVNSWVAELERNRKDA</sequence>
<dbReference type="InterPro" id="IPR024087">
    <property type="entry name" value="Creatininase-like_sf"/>
</dbReference>
<reference evidence="6" key="1">
    <citation type="submission" date="2020-08" db="EMBL/GenBank/DDBJ databases">
        <title>Genome public.</title>
        <authorList>
            <person name="Liu C."/>
            <person name="Sun Q."/>
        </authorList>
    </citation>
    <scope>NUCLEOTIDE SEQUENCE</scope>
    <source>
        <strain evidence="6">NSJ-32</strain>
    </source>
</reference>
<dbReference type="GO" id="GO:0009231">
    <property type="term" value="P:riboflavin biosynthetic process"/>
    <property type="evidence" value="ECO:0007669"/>
    <property type="project" value="TreeGrafter"/>
</dbReference>
<keyword evidence="4" id="KW-0862">Zinc</keyword>